<evidence type="ECO:0000313" key="3">
    <source>
        <dbReference type="Proteomes" id="UP000715965"/>
    </source>
</evidence>
<dbReference type="InterPro" id="IPR029767">
    <property type="entry name" value="WecB-like"/>
</dbReference>
<accession>A0ABR9SDB8</accession>
<dbReference type="GO" id="GO:0016798">
    <property type="term" value="F:hydrolase activity, acting on glycosyl bonds"/>
    <property type="evidence" value="ECO:0007669"/>
    <property type="project" value="UniProtKB-KW"/>
</dbReference>
<sequence>MRKVLYVTGTRADFGLMASTLARIHAHPQLALSLAVTGMHLAPEYGLTVRDIEATGLPIAARIPTDVQGRSGAAMSRAIGEAVIGLTGALERERPDLVLLIGDRGEMLAGAIAALHLGIPTVHLHGGERSGTVDEPVRHAITKLSHWHFVATEEARERVVRLGERADCVWVTGAPSLDDVAQHAAAPRAQVLQGLGLAPDARYVLVLFHPVVQEMGDAGRQTEALAAALEDELAASNTQVVWLAPNADAGSGAILDALAARGGERLHRITHLPRPQFIAALAQAEALVGNSSAGIIETASVGTPVVNVGNRQRARERNANTLDCAPQREAIATALRQALAHGRYPPGNRYGDGHAGARIAELLATLPIAPDLLDKINTY</sequence>
<keyword evidence="3" id="KW-1185">Reference proteome</keyword>
<dbReference type="Pfam" id="PF02350">
    <property type="entry name" value="Epimerase_2"/>
    <property type="match status" value="1"/>
</dbReference>
<organism evidence="2 3">
    <name type="scientific">Ramlibacter aquaticus</name>
    <dbReference type="NCBI Taxonomy" id="2780094"/>
    <lineage>
        <taxon>Bacteria</taxon>
        <taxon>Pseudomonadati</taxon>
        <taxon>Pseudomonadota</taxon>
        <taxon>Betaproteobacteria</taxon>
        <taxon>Burkholderiales</taxon>
        <taxon>Comamonadaceae</taxon>
        <taxon>Ramlibacter</taxon>
    </lineage>
</organism>
<protein>
    <submittedName>
        <fullName evidence="2">UDP-N-acetylglucosamine 2-epimerase (Hydrolyzing)</fullName>
        <ecNumber evidence="2">3.2.1.183</ecNumber>
    </submittedName>
</protein>
<dbReference type="PANTHER" id="PTHR43174:SF3">
    <property type="entry name" value="UDP-N-ACETYLGLUCOSAMINE 2-EPIMERASE"/>
    <property type="match status" value="1"/>
</dbReference>
<keyword evidence="2" id="KW-0378">Hydrolase</keyword>
<dbReference type="PANTHER" id="PTHR43174">
    <property type="entry name" value="UDP-N-ACETYLGLUCOSAMINE 2-EPIMERASE"/>
    <property type="match status" value="1"/>
</dbReference>
<name>A0ABR9SDB8_9BURK</name>
<comment type="caution">
    <text evidence="2">The sequence shown here is derived from an EMBL/GenBank/DDBJ whole genome shotgun (WGS) entry which is preliminary data.</text>
</comment>
<dbReference type="EC" id="3.2.1.183" evidence="2"/>
<keyword evidence="2" id="KW-0326">Glycosidase</keyword>
<evidence type="ECO:0000259" key="1">
    <source>
        <dbReference type="Pfam" id="PF02350"/>
    </source>
</evidence>
<gene>
    <name evidence="2" type="primary">neuC</name>
    <name evidence="2" type="ORF">IM725_07150</name>
</gene>
<dbReference type="Gene3D" id="3.40.50.2000">
    <property type="entry name" value="Glycogen Phosphorylase B"/>
    <property type="match status" value="2"/>
</dbReference>
<feature type="domain" description="UDP-N-acetylglucosamine 2-epimerase" evidence="1">
    <location>
        <begin position="23"/>
        <end position="363"/>
    </location>
</feature>
<dbReference type="SUPFAM" id="SSF53756">
    <property type="entry name" value="UDP-Glycosyltransferase/glycogen phosphorylase"/>
    <property type="match status" value="1"/>
</dbReference>
<dbReference type="RefSeq" id="WP_193779887.1">
    <property type="nucleotide sequence ID" value="NZ_JADDOJ010000020.1"/>
</dbReference>
<dbReference type="CDD" id="cd03786">
    <property type="entry name" value="GTB_UDP-GlcNAc_2-Epimerase"/>
    <property type="match status" value="1"/>
</dbReference>
<dbReference type="EMBL" id="JADDOJ010000020">
    <property type="protein sequence ID" value="MBE7940344.1"/>
    <property type="molecule type" value="Genomic_DNA"/>
</dbReference>
<evidence type="ECO:0000313" key="2">
    <source>
        <dbReference type="EMBL" id="MBE7940344.1"/>
    </source>
</evidence>
<proteinExistence type="predicted"/>
<dbReference type="NCBIfam" id="TIGR03568">
    <property type="entry name" value="NeuC_NnaA"/>
    <property type="match status" value="1"/>
</dbReference>
<dbReference type="InterPro" id="IPR003331">
    <property type="entry name" value="UDP_GlcNAc_Epimerase_2_dom"/>
</dbReference>
<reference evidence="2 3" key="1">
    <citation type="submission" date="2020-10" db="EMBL/GenBank/DDBJ databases">
        <title>Draft genome of Ramlibacter aquaticus LMG 30558.</title>
        <authorList>
            <person name="Props R."/>
        </authorList>
    </citation>
    <scope>NUCLEOTIDE SEQUENCE [LARGE SCALE GENOMIC DNA]</scope>
    <source>
        <strain evidence="2 3">LMG 30558</strain>
    </source>
</reference>
<dbReference type="InterPro" id="IPR020004">
    <property type="entry name" value="UDP-GlcNAc_Epase"/>
</dbReference>
<dbReference type="Proteomes" id="UP000715965">
    <property type="component" value="Unassembled WGS sequence"/>
</dbReference>